<name>A0ACB7S488_HYAAI</name>
<evidence type="ECO:0000313" key="2">
    <source>
        <dbReference type="Proteomes" id="UP000821845"/>
    </source>
</evidence>
<organism evidence="1 2">
    <name type="scientific">Hyalomma asiaticum</name>
    <name type="common">Tick</name>
    <dbReference type="NCBI Taxonomy" id="266040"/>
    <lineage>
        <taxon>Eukaryota</taxon>
        <taxon>Metazoa</taxon>
        <taxon>Ecdysozoa</taxon>
        <taxon>Arthropoda</taxon>
        <taxon>Chelicerata</taxon>
        <taxon>Arachnida</taxon>
        <taxon>Acari</taxon>
        <taxon>Parasitiformes</taxon>
        <taxon>Ixodida</taxon>
        <taxon>Ixodoidea</taxon>
        <taxon>Ixodidae</taxon>
        <taxon>Hyalomminae</taxon>
        <taxon>Hyalomma</taxon>
    </lineage>
</organism>
<dbReference type="EMBL" id="CM023486">
    <property type="protein sequence ID" value="KAH6928709.1"/>
    <property type="molecule type" value="Genomic_DNA"/>
</dbReference>
<dbReference type="Proteomes" id="UP000821845">
    <property type="component" value="Chromosome 6"/>
</dbReference>
<comment type="caution">
    <text evidence="1">The sequence shown here is derived from an EMBL/GenBank/DDBJ whole genome shotgun (WGS) entry which is preliminary data.</text>
</comment>
<keyword evidence="2" id="KW-1185">Reference proteome</keyword>
<proteinExistence type="predicted"/>
<sequence>MASLVDAYLPYDAMCGSMDTTGYDYVPGSRAPEQQTYDLPRRDYQHNAFNQPHAKASSWEHYRGAKPRVW</sequence>
<evidence type="ECO:0000313" key="1">
    <source>
        <dbReference type="EMBL" id="KAH6928709.1"/>
    </source>
</evidence>
<gene>
    <name evidence="1" type="ORF">HPB50_018760</name>
</gene>
<protein>
    <submittedName>
        <fullName evidence="1">Uncharacterized protein</fullName>
    </submittedName>
</protein>
<reference evidence="1" key="1">
    <citation type="submission" date="2020-05" db="EMBL/GenBank/DDBJ databases">
        <title>Large-scale comparative analyses of tick genomes elucidate their genetic diversity and vector capacities.</title>
        <authorList>
            <person name="Jia N."/>
            <person name="Wang J."/>
            <person name="Shi W."/>
            <person name="Du L."/>
            <person name="Sun Y."/>
            <person name="Zhan W."/>
            <person name="Jiang J."/>
            <person name="Wang Q."/>
            <person name="Zhang B."/>
            <person name="Ji P."/>
            <person name="Sakyi L.B."/>
            <person name="Cui X."/>
            <person name="Yuan T."/>
            <person name="Jiang B."/>
            <person name="Yang W."/>
            <person name="Lam T.T.-Y."/>
            <person name="Chang Q."/>
            <person name="Ding S."/>
            <person name="Wang X."/>
            <person name="Zhu J."/>
            <person name="Ruan X."/>
            <person name="Zhao L."/>
            <person name="Wei J."/>
            <person name="Que T."/>
            <person name="Du C."/>
            <person name="Cheng J."/>
            <person name="Dai P."/>
            <person name="Han X."/>
            <person name="Huang E."/>
            <person name="Gao Y."/>
            <person name="Liu J."/>
            <person name="Shao H."/>
            <person name="Ye R."/>
            <person name="Li L."/>
            <person name="Wei W."/>
            <person name="Wang X."/>
            <person name="Wang C."/>
            <person name="Yang T."/>
            <person name="Huo Q."/>
            <person name="Li W."/>
            <person name="Guo W."/>
            <person name="Chen H."/>
            <person name="Zhou L."/>
            <person name="Ni X."/>
            <person name="Tian J."/>
            <person name="Zhou Y."/>
            <person name="Sheng Y."/>
            <person name="Liu T."/>
            <person name="Pan Y."/>
            <person name="Xia L."/>
            <person name="Li J."/>
            <person name="Zhao F."/>
            <person name="Cao W."/>
        </authorList>
    </citation>
    <scope>NUCLEOTIDE SEQUENCE</scope>
    <source>
        <strain evidence="1">Hyas-2018</strain>
    </source>
</reference>
<accession>A0ACB7S488</accession>